<organism evidence="1 2">
    <name type="scientific">Acetivibrio clariflavus (strain DSM 19732 / NBRC 101661 / EBR45)</name>
    <name type="common">Clostridium clariflavum</name>
    <dbReference type="NCBI Taxonomy" id="720554"/>
    <lineage>
        <taxon>Bacteria</taxon>
        <taxon>Bacillati</taxon>
        <taxon>Bacillota</taxon>
        <taxon>Clostridia</taxon>
        <taxon>Eubacteriales</taxon>
        <taxon>Oscillospiraceae</taxon>
        <taxon>Acetivibrio</taxon>
    </lineage>
</organism>
<evidence type="ECO:0000313" key="2">
    <source>
        <dbReference type="Proteomes" id="UP000005435"/>
    </source>
</evidence>
<protein>
    <submittedName>
        <fullName evidence="1">Uncharacterized protein</fullName>
    </submittedName>
</protein>
<dbReference type="RefSeq" id="WP_014255606.1">
    <property type="nucleotide sequence ID" value="NC_016627.1"/>
</dbReference>
<name>G8LZU8_ACECE</name>
<dbReference type="eggNOG" id="ENOG50349K5">
    <property type="taxonomic scope" value="Bacteria"/>
</dbReference>
<sequence>MKITDVIGLTLKDAKGLFDDNGIGDYSVRVTSSPRQKNDDYDDDYRVVGIREFDGKKFEMIVCKPL</sequence>
<proteinExistence type="predicted"/>
<gene>
    <name evidence="1" type="ordered locus">Clocl_2463</name>
</gene>
<reference evidence="2" key="1">
    <citation type="submission" date="2011-12" db="EMBL/GenBank/DDBJ databases">
        <title>Complete sequence of Clostridium clariflavum DSM 19732.</title>
        <authorList>
            <consortium name="US DOE Joint Genome Institute"/>
            <person name="Lucas S."/>
            <person name="Han J."/>
            <person name="Lapidus A."/>
            <person name="Cheng J.-F."/>
            <person name="Goodwin L."/>
            <person name="Pitluck S."/>
            <person name="Peters L."/>
            <person name="Teshima H."/>
            <person name="Detter J.C."/>
            <person name="Han C."/>
            <person name="Tapia R."/>
            <person name="Land M."/>
            <person name="Hauser L."/>
            <person name="Kyrpides N."/>
            <person name="Ivanova N."/>
            <person name="Pagani I."/>
            <person name="Kitzmiller T."/>
            <person name="Lynd L."/>
            <person name="Izquierdo J."/>
            <person name="Woyke T."/>
        </authorList>
    </citation>
    <scope>NUCLEOTIDE SEQUENCE [LARGE SCALE GENOMIC DNA]</scope>
    <source>
        <strain evidence="2">DSM 19732 / NBRC 101661 / EBR45</strain>
    </source>
</reference>
<dbReference type="KEGG" id="ccl:Clocl_2463"/>
<dbReference type="AlphaFoldDB" id="G8LZU8"/>
<keyword evidence="2" id="KW-1185">Reference proteome</keyword>
<reference evidence="1 2" key="2">
    <citation type="journal article" date="2012" name="Stand. Genomic Sci.">
        <title>Complete Genome Sequence of Clostridium clariflavum DSM 19732.</title>
        <authorList>
            <person name="Izquierdo J.A."/>
            <person name="Goodwin L."/>
            <person name="Davenport K.W."/>
            <person name="Teshima H."/>
            <person name="Bruce D."/>
            <person name="Detter C."/>
            <person name="Tapia R."/>
            <person name="Han S."/>
            <person name="Land M."/>
            <person name="Hauser L."/>
            <person name="Jeffries C.D."/>
            <person name="Han J."/>
            <person name="Pitluck S."/>
            <person name="Nolan M."/>
            <person name="Chen A."/>
            <person name="Huntemann M."/>
            <person name="Mavromatis K."/>
            <person name="Mikhailova N."/>
            <person name="Liolios K."/>
            <person name="Woyke T."/>
            <person name="Lynd L.R."/>
        </authorList>
    </citation>
    <scope>NUCLEOTIDE SEQUENCE [LARGE SCALE GENOMIC DNA]</scope>
    <source>
        <strain evidence="2">DSM 19732 / NBRC 101661 / EBR45</strain>
    </source>
</reference>
<accession>G8LZU8</accession>
<dbReference type="HOGENOM" id="CLU_2823456_0_0_9"/>
<dbReference type="OrthoDB" id="2086731at2"/>
<dbReference type="STRING" id="720554.Clocl_2463"/>
<dbReference type="EMBL" id="CP003065">
    <property type="protein sequence ID" value="AEV69038.1"/>
    <property type="molecule type" value="Genomic_DNA"/>
</dbReference>
<dbReference type="Proteomes" id="UP000005435">
    <property type="component" value="Chromosome"/>
</dbReference>
<evidence type="ECO:0000313" key="1">
    <source>
        <dbReference type="EMBL" id="AEV69038.1"/>
    </source>
</evidence>